<protein>
    <submittedName>
        <fullName evidence="3">Nephrocystin-3-like protein 2</fullName>
    </submittedName>
</protein>
<dbReference type="PANTHER" id="PTHR46082">
    <property type="entry name" value="ATP/GTP-BINDING PROTEIN-RELATED"/>
    <property type="match status" value="1"/>
</dbReference>
<dbReference type="PRINTS" id="PR00364">
    <property type="entry name" value="DISEASERSIST"/>
</dbReference>
<dbReference type="GO" id="GO:0009116">
    <property type="term" value="P:nucleoside metabolic process"/>
    <property type="evidence" value="ECO:0007669"/>
    <property type="project" value="InterPro"/>
</dbReference>
<evidence type="ECO:0000259" key="2">
    <source>
        <dbReference type="Pfam" id="PF01048"/>
    </source>
</evidence>
<dbReference type="PANTHER" id="PTHR46082:SF6">
    <property type="entry name" value="AAA+ ATPASE DOMAIN-CONTAINING PROTEIN-RELATED"/>
    <property type="match status" value="1"/>
</dbReference>
<dbReference type="GO" id="GO:0003824">
    <property type="term" value="F:catalytic activity"/>
    <property type="evidence" value="ECO:0007669"/>
    <property type="project" value="InterPro"/>
</dbReference>
<dbReference type="Gene3D" id="3.40.50.1580">
    <property type="entry name" value="Nucleoside phosphorylase domain"/>
    <property type="match status" value="1"/>
</dbReference>
<dbReference type="SUPFAM" id="SSF52540">
    <property type="entry name" value="P-loop containing nucleoside triphosphate hydrolases"/>
    <property type="match status" value="1"/>
</dbReference>
<sequence>MSSHPPPRCSENFHIAVICALPREYDAAILAFDETWNEDGEVHGPSLGQKNNHKTGRIGVHNVVLVLLANMGKVSAANEVARLRSIYTGLELAVLTGICGGVPSPGTDNEILLGDVVISKSVIQYDLGRQYPGKFSRKDTVDDNLSRPNKDLRTFLAIYETQHGLNGLQRQAMKVLSNIQQMAVKAQYQTCYYRPAAEEDTLFKPNYLHRHQGQSGCGCDERIACDGAIKASCKELKCDVRHQVPRKRLKSKTQELRIHIGRVGSGDTVMKSGEHRDRIAAEQGIIAFEMEGAGVWEEIPCIIVKGVCDYADSHKNKLWQDFAAITAASVTRALLERYASRTTRTSYPSSVNSASAVFTLAPITSDVIGVDHFVGRGDELRRLYEALKWTGERRTVVLHGLGGMGKTQLSIKYTKQHRSDYSATVWLNARDEMSLKQSFQRAAQRILREHHSVVYIKNAMASQDLDETVEAVKSWLNEPRNNRWLIVYDNYDDVRFDGRDRTEKSVRQVTEESGPDPGKTQPEAAGSKAYDIRPYLPETDHGAVIITTRSVTVKVGKLIGLSKLGDINDSLEILASTSARDDFSQDPDAAMLARKLDGLPLALSTAGAYLSQVTTTCAEYLRLYRESWLRLQKESPQLLEYDQALYSTWGVSFRHIQQQRVGAAMLLQL</sequence>
<comment type="caution">
    <text evidence="3">The sequence shown here is derived from an EMBL/GenBank/DDBJ whole genome shotgun (WGS) entry which is preliminary data.</text>
</comment>
<feature type="domain" description="Nucleoside phosphorylase" evidence="2">
    <location>
        <begin position="15"/>
        <end position="137"/>
    </location>
</feature>
<dbReference type="Proteomes" id="UP001243330">
    <property type="component" value="Unassembled WGS sequence"/>
</dbReference>
<dbReference type="InterPro" id="IPR053137">
    <property type="entry name" value="NLR-like"/>
</dbReference>
<dbReference type="SUPFAM" id="SSF53167">
    <property type="entry name" value="Purine and uridine phosphorylases"/>
    <property type="match status" value="1"/>
</dbReference>
<dbReference type="Gene3D" id="3.40.50.300">
    <property type="entry name" value="P-loop containing nucleotide triphosphate hydrolases"/>
    <property type="match status" value="1"/>
</dbReference>
<accession>A0AAD9A1W7</accession>
<proteinExistence type="predicted"/>
<dbReference type="InterPro" id="IPR035994">
    <property type="entry name" value="Nucleoside_phosphorylase_sf"/>
</dbReference>
<dbReference type="EMBL" id="JAQOWY010000647">
    <property type="protein sequence ID" value="KAK1839638.1"/>
    <property type="molecule type" value="Genomic_DNA"/>
</dbReference>
<organism evidence="3 4">
    <name type="scientific">Colletotrichum chrysophilum</name>
    <dbReference type="NCBI Taxonomy" id="1836956"/>
    <lineage>
        <taxon>Eukaryota</taxon>
        <taxon>Fungi</taxon>
        <taxon>Dikarya</taxon>
        <taxon>Ascomycota</taxon>
        <taxon>Pezizomycotina</taxon>
        <taxon>Sordariomycetes</taxon>
        <taxon>Hypocreomycetidae</taxon>
        <taxon>Glomerellales</taxon>
        <taxon>Glomerellaceae</taxon>
        <taxon>Colletotrichum</taxon>
        <taxon>Colletotrichum gloeosporioides species complex</taxon>
    </lineage>
</organism>
<reference evidence="3" key="1">
    <citation type="submission" date="2023-01" db="EMBL/GenBank/DDBJ databases">
        <title>Colletotrichum chrysophilum M932 genome sequence.</title>
        <authorList>
            <person name="Baroncelli R."/>
        </authorList>
    </citation>
    <scope>NUCLEOTIDE SEQUENCE</scope>
    <source>
        <strain evidence="3">M932</strain>
    </source>
</reference>
<dbReference type="InterPro" id="IPR027417">
    <property type="entry name" value="P-loop_NTPase"/>
</dbReference>
<name>A0AAD9A1W7_9PEZI</name>
<keyword evidence="4" id="KW-1185">Reference proteome</keyword>
<dbReference type="InterPro" id="IPR000845">
    <property type="entry name" value="Nucleoside_phosphorylase_d"/>
</dbReference>
<evidence type="ECO:0000313" key="3">
    <source>
        <dbReference type="EMBL" id="KAK1839638.1"/>
    </source>
</evidence>
<dbReference type="AlphaFoldDB" id="A0AAD9A1W7"/>
<gene>
    <name evidence="3" type="ORF">CCHR01_17737</name>
</gene>
<evidence type="ECO:0000256" key="1">
    <source>
        <dbReference type="SAM" id="MobiDB-lite"/>
    </source>
</evidence>
<evidence type="ECO:0000313" key="4">
    <source>
        <dbReference type="Proteomes" id="UP001243330"/>
    </source>
</evidence>
<dbReference type="Pfam" id="PF01048">
    <property type="entry name" value="PNP_UDP_1"/>
    <property type="match status" value="1"/>
</dbReference>
<feature type="region of interest" description="Disordered" evidence="1">
    <location>
        <begin position="502"/>
        <end position="528"/>
    </location>
</feature>